<sequence>MKNHIDFKDFLQIAIIVKDIEKAAKVWADILHVPVPEIRIDKPSENPDLTYRGKKAFYGLKLAVIMSKERGIMIELHEPLEGESTFKEFQNKHGNGVHHLGFVVGPDRRDAVVGEFEEMGYPIRTLGYYPGGSWTIIDAEDDLGVNLNIKPFA</sequence>
<dbReference type="EMBL" id="CP001841">
    <property type="protein sequence ID" value="AEF81495.1"/>
    <property type="molecule type" value="Genomic_DNA"/>
</dbReference>
<evidence type="ECO:0000313" key="1">
    <source>
        <dbReference type="EMBL" id="AEF81495.1"/>
    </source>
</evidence>
<dbReference type="eggNOG" id="COG0346">
    <property type="taxonomic scope" value="Bacteria"/>
</dbReference>
<reference evidence="2" key="1">
    <citation type="submission" date="2009-12" db="EMBL/GenBank/DDBJ databases">
        <title>Complete sequence of Treponema azotonutricium strain ZAS-9.</title>
        <authorList>
            <person name="Tetu S.G."/>
            <person name="Matson E."/>
            <person name="Ren Q."/>
            <person name="Seshadri R."/>
            <person name="Elbourne L."/>
            <person name="Hassan K.A."/>
            <person name="Durkin A."/>
            <person name="Radune D."/>
            <person name="Mohamoud Y."/>
            <person name="Shay R."/>
            <person name="Jin S."/>
            <person name="Zhang X."/>
            <person name="Lucey K."/>
            <person name="Ballor N.R."/>
            <person name="Ottesen E."/>
            <person name="Rosenthal R."/>
            <person name="Allen A."/>
            <person name="Leadbetter J.R."/>
            <person name="Paulsen I.T."/>
        </authorList>
    </citation>
    <scope>NUCLEOTIDE SEQUENCE [LARGE SCALE GENOMIC DNA]</scope>
    <source>
        <strain evidence="2">ATCC BAA-888 / DSM 13862 / ZAS-9</strain>
    </source>
</reference>
<dbReference type="InterPro" id="IPR029068">
    <property type="entry name" value="Glyas_Bleomycin-R_OHBP_Dase"/>
</dbReference>
<organism evidence="1 2">
    <name type="scientific">Leadbettera azotonutricia (strain ATCC BAA-888 / DSM 13862 / ZAS-9)</name>
    <name type="common">Treponema azotonutricium</name>
    <dbReference type="NCBI Taxonomy" id="545695"/>
    <lineage>
        <taxon>Bacteria</taxon>
        <taxon>Pseudomonadati</taxon>
        <taxon>Spirochaetota</taxon>
        <taxon>Spirochaetia</taxon>
        <taxon>Spirochaetales</taxon>
        <taxon>Breznakiellaceae</taxon>
        <taxon>Leadbettera</taxon>
    </lineage>
</organism>
<dbReference type="AlphaFoldDB" id="F5Y884"/>
<proteinExistence type="predicted"/>
<dbReference type="KEGG" id="taz:TREAZ_0998"/>
<dbReference type="FunCoup" id="F5Y884">
    <property type="interactions" value="187"/>
</dbReference>
<dbReference type="Gene3D" id="3.10.180.10">
    <property type="entry name" value="2,3-Dihydroxybiphenyl 1,2-Dioxygenase, domain 1"/>
    <property type="match status" value="1"/>
</dbReference>
<evidence type="ECO:0000313" key="2">
    <source>
        <dbReference type="Proteomes" id="UP000009222"/>
    </source>
</evidence>
<accession>F5Y884</accession>
<dbReference type="STRING" id="545695.TREAZ_0998"/>
<reference evidence="1 2" key="2">
    <citation type="journal article" date="2011" name="ISME J.">
        <title>RNA-seq reveals cooperative metabolic interactions between two termite-gut spirochete species in co-culture.</title>
        <authorList>
            <person name="Rosenthal A.Z."/>
            <person name="Matson E.G."/>
            <person name="Eldar A."/>
            <person name="Leadbetter J.R."/>
        </authorList>
    </citation>
    <scope>NUCLEOTIDE SEQUENCE [LARGE SCALE GENOMIC DNA]</scope>
    <source>
        <strain evidence="2">ATCC BAA-888 / DSM 13862 / ZAS-9</strain>
    </source>
</reference>
<gene>
    <name evidence="1" type="ordered locus">TREAZ_0998</name>
</gene>
<dbReference type="InParanoid" id="F5Y884"/>
<dbReference type="HOGENOM" id="CLU_046006_3_1_12"/>
<dbReference type="SUPFAM" id="SSF54593">
    <property type="entry name" value="Glyoxalase/Bleomycin resistance protein/Dihydroxybiphenyl dioxygenase"/>
    <property type="match status" value="1"/>
</dbReference>
<dbReference type="Proteomes" id="UP000009222">
    <property type="component" value="Chromosome"/>
</dbReference>
<protein>
    <submittedName>
        <fullName evidence="1">Glyoxalase family protein</fullName>
    </submittedName>
</protein>
<keyword evidence="2" id="KW-1185">Reference proteome</keyword>
<dbReference type="Pfam" id="PF13669">
    <property type="entry name" value="Glyoxalase_4"/>
    <property type="match status" value="1"/>
</dbReference>
<name>F5Y884_LEAAZ</name>